<proteinExistence type="predicted"/>
<organism evidence="1 2">
    <name type="scientific">Homarus americanus</name>
    <name type="common">American lobster</name>
    <dbReference type="NCBI Taxonomy" id="6706"/>
    <lineage>
        <taxon>Eukaryota</taxon>
        <taxon>Metazoa</taxon>
        <taxon>Ecdysozoa</taxon>
        <taxon>Arthropoda</taxon>
        <taxon>Crustacea</taxon>
        <taxon>Multicrustacea</taxon>
        <taxon>Malacostraca</taxon>
        <taxon>Eumalacostraca</taxon>
        <taxon>Eucarida</taxon>
        <taxon>Decapoda</taxon>
        <taxon>Pleocyemata</taxon>
        <taxon>Astacidea</taxon>
        <taxon>Nephropoidea</taxon>
        <taxon>Nephropidae</taxon>
        <taxon>Homarus</taxon>
    </lineage>
</organism>
<reference evidence="1" key="1">
    <citation type="journal article" date="2021" name="Sci. Adv.">
        <title>The American lobster genome reveals insights on longevity, neural, and immune adaptations.</title>
        <authorList>
            <person name="Polinski J.M."/>
            <person name="Zimin A.V."/>
            <person name="Clark K.F."/>
            <person name="Kohn A.B."/>
            <person name="Sadowski N."/>
            <person name="Timp W."/>
            <person name="Ptitsyn A."/>
            <person name="Khanna P."/>
            <person name="Romanova D.Y."/>
            <person name="Williams P."/>
            <person name="Greenwood S.J."/>
            <person name="Moroz L.L."/>
            <person name="Walt D.R."/>
            <person name="Bodnar A.G."/>
        </authorList>
    </citation>
    <scope>NUCLEOTIDE SEQUENCE</scope>
    <source>
        <strain evidence="1">GMGI-L3</strain>
    </source>
</reference>
<name>A0A8J5JRY1_HOMAM</name>
<evidence type="ECO:0000313" key="2">
    <source>
        <dbReference type="Proteomes" id="UP000747542"/>
    </source>
</evidence>
<keyword evidence="1" id="KW-0675">Receptor</keyword>
<sequence>MGIVVREFVFARAEVVDFTMPLTILYSRIRWSRAAEIDPWGFLFAPLAPLVGGHPDDNVDAASRYVPLVFFFSRNDYKHDNWTSNSLVYFVSYCSKVSLRLHGVWMVVEASCVRCLDVNVTRAGQELRRDSHVRTSMESGIYREVAETESRGGIRYQTLFEVFHSADTLVRRGDHVLINNEIIISMIVSRDVLKTGRCDFYLSRERLLPSALASLGHVNNLGCTTSGLNNKYQTSQRVPSLRLRSLSAPLSVENCKGCLCPSHRTDSQRSYILPRDHRPSYFPV</sequence>
<protein>
    <submittedName>
        <fullName evidence="1">Putative Glutamate receptor 2-like 18</fullName>
    </submittedName>
</protein>
<evidence type="ECO:0000313" key="1">
    <source>
        <dbReference type="EMBL" id="KAG7159838.1"/>
    </source>
</evidence>
<dbReference type="AlphaFoldDB" id="A0A8J5JRY1"/>
<accession>A0A8J5JRY1</accession>
<dbReference type="EMBL" id="JAHLQT010031988">
    <property type="protein sequence ID" value="KAG7159838.1"/>
    <property type="molecule type" value="Genomic_DNA"/>
</dbReference>
<keyword evidence="2" id="KW-1185">Reference proteome</keyword>
<gene>
    <name evidence="1" type="primary">Gria2-L18</name>
    <name evidence="1" type="ORF">Hamer_G028025</name>
</gene>
<comment type="caution">
    <text evidence="1">The sequence shown here is derived from an EMBL/GenBank/DDBJ whole genome shotgun (WGS) entry which is preliminary data.</text>
</comment>
<dbReference type="Proteomes" id="UP000747542">
    <property type="component" value="Unassembled WGS sequence"/>
</dbReference>